<evidence type="ECO:0000256" key="2">
    <source>
        <dbReference type="ARBA" id="ARBA00023054"/>
    </source>
</evidence>
<reference evidence="6" key="3">
    <citation type="submission" date="2025-09" db="UniProtKB">
        <authorList>
            <consortium name="Ensembl"/>
        </authorList>
    </citation>
    <scope>IDENTIFICATION</scope>
    <source>
        <strain evidence="6">Hd-rR</strain>
    </source>
</reference>
<gene>
    <name evidence="6" type="primary">EVI5</name>
    <name evidence="6" type="synonym">evi5b</name>
</gene>
<organism evidence="6 7">
    <name type="scientific">Oryzias latipes</name>
    <name type="common">Japanese rice fish</name>
    <name type="synonym">Japanese killifish</name>
    <dbReference type="NCBI Taxonomy" id="8090"/>
    <lineage>
        <taxon>Eukaryota</taxon>
        <taxon>Metazoa</taxon>
        <taxon>Chordata</taxon>
        <taxon>Craniata</taxon>
        <taxon>Vertebrata</taxon>
        <taxon>Euteleostomi</taxon>
        <taxon>Actinopterygii</taxon>
        <taxon>Neopterygii</taxon>
        <taxon>Teleostei</taxon>
        <taxon>Neoteleostei</taxon>
        <taxon>Acanthomorphata</taxon>
        <taxon>Ovalentaria</taxon>
        <taxon>Atherinomorphae</taxon>
        <taxon>Beloniformes</taxon>
        <taxon>Adrianichthyidae</taxon>
        <taxon>Oryziinae</taxon>
        <taxon>Oryzias</taxon>
    </lineage>
</organism>
<keyword evidence="2 3" id="KW-0175">Coiled coil</keyword>
<dbReference type="FunFam" id="1.10.472.80:FF:000002">
    <property type="entry name" value="Ecotropic viral integration site 5"/>
    <property type="match status" value="1"/>
</dbReference>
<protein>
    <submittedName>
        <fullName evidence="6">Ecotropic viral integration site 5</fullName>
    </submittedName>
</protein>
<dbReference type="SUPFAM" id="SSF47923">
    <property type="entry name" value="Ypt/Rab-GAP domain of gyp1p"/>
    <property type="match status" value="2"/>
</dbReference>
<feature type="compositionally biased region" description="Polar residues" evidence="4">
    <location>
        <begin position="736"/>
        <end position="746"/>
    </location>
</feature>
<proteinExistence type="predicted"/>
<dbReference type="Proteomes" id="UP000001038">
    <property type="component" value="Chromosome 4"/>
</dbReference>
<evidence type="ECO:0000256" key="1">
    <source>
        <dbReference type="ARBA" id="ARBA00022553"/>
    </source>
</evidence>
<dbReference type="PROSITE" id="PS50086">
    <property type="entry name" value="TBC_RABGAP"/>
    <property type="match status" value="1"/>
</dbReference>
<feature type="region of interest" description="Disordered" evidence="4">
    <location>
        <begin position="53"/>
        <end position="80"/>
    </location>
</feature>
<evidence type="ECO:0000256" key="4">
    <source>
        <dbReference type="SAM" id="MobiDB-lite"/>
    </source>
</evidence>
<dbReference type="GeneID" id="101174582"/>
<dbReference type="GO" id="GO:0005096">
    <property type="term" value="F:GTPase activator activity"/>
    <property type="evidence" value="ECO:0007669"/>
    <property type="project" value="UniProtKB-ARBA"/>
</dbReference>
<dbReference type="Ensembl" id="ENSORLT00000037835.1">
    <property type="protein sequence ID" value="ENSORLP00000042109.1"/>
    <property type="gene ID" value="ENSORLG00000013797.2"/>
</dbReference>
<dbReference type="Gene3D" id="1.10.472.80">
    <property type="entry name" value="Ypt/Rab-GAP domain of gyp1p, domain 3"/>
    <property type="match status" value="1"/>
</dbReference>
<dbReference type="SMART" id="SM00164">
    <property type="entry name" value="TBC"/>
    <property type="match status" value="1"/>
</dbReference>
<dbReference type="InterPro" id="IPR050302">
    <property type="entry name" value="Rab_GAP_TBC_domain"/>
</dbReference>
<dbReference type="GO" id="GO:0031267">
    <property type="term" value="F:small GTPase binding"/>
    <property type="evidence" value="ECO:0007669"/>
    <property type="project" value="UniProtKB-ARBA"/>
</dbReference>
<reference evidence="6 7" key="1">
    <citation type="journal article" date="2007" name="Nature">
        <title>The medaka draft genome and insights into vertebrate genome evolution.</title>
        <authorList>
            <person name="Kasahara M."/>
            <person name="Naruse K."/>
            <person name="Sasaki S."/>
            <person name="Nakatani Y."/>
            <person name="Qu W."/>
            <person name="Ahsan B."/>
            <person name="Yamada T."/>
            <person name="Nagayasu Y."/>
            <person name="Doi K."/>
            <person name="Kasai Y."/>
            <person name="Jindo T."/>
            <person name="Kobayashi D."/>
            <person name="Shimada A."/>
            <person name="Toyoda A."/>
            <person name="Kuroki Y."/>
            <person name="Fujiyama A."/>
            <person name="Sasaki T."/>
            <person name="Shimizu A."/>
            <person name="Asakawa S."/>
            <person name="Shimizu N."/>
            <person name="Hashimoto S."/>
            <person name="Yang J."/>
            <person name="Lee Y."/>
            <person name="Matsushima K."/>
            <person name="Sugano S."/>
            <person name="Sakaizumi M."/>
            <person name="Narita T."/>
            <person name="Ohishi K."/>
            <person name="Haga S."/>
            <person name="Ohta F."/>
            <person name="Nomoto H."/>
            <person name="Nogata K."/>
            <person name="Morishita T."/>
            <person name="Endo T."/>
            <person name="Shin-I T."/>
            <person name="Takeda H."/>
            <person name="Morishita S."/>
            <person name="Kohara Y."/>
        </authorList>
    </citation>
    <scope>NUCLEOTIDE SEQUENCE [LARGE SCALE GENOMIC DNA]</scope>
    <source>
        <strain evidence="6 7">Hd-rR</strain>
    </source>
</reference>
<name>A0A3B3IE74_ORYLA</name>
<dbReference type="Gene3D" id="1.10.10.750">
    <property type="entry name" value="Ypt/Rab-GAP domain of gyp1p, domain 1"/>
    <property type="match status" value="1"/>
</dbReference>
<dbReference type="Bgee" id="ENSORLG00000013797">
    <property type="expression patterns" value="Expressed in gastrula and 14 other cell types or tissues"/>
</dbReference>
<feature type="coiled-coil region" evidence="3">
    <location>
        <begin position="474"/>
        <end position="591"/>
    </location>
</feature>
<evidence type="ECO:0000256" key="3">
    <source>
        <dbReference type="SAM" id="Coils"/>
    </source>
</evidence>
<dbReference type="FunFam" id="1.10.8.270:FF:000003">
    <property type="entry name" value="Ecotropic viral integration site 5"/>
    <property type="match status" value="1"/>
</dbReference>
<reference evidence="6" key="2">
    <citation type="submission" date="2025-08" db="UniProtKB">
        <authorList>
            <consortium name="Ensembl"/>
        </authorList>
    </citation>
    <scope>IDENTIFICATION</scope>
    <source>
        <strain evidence="6">Hd-rR</strain>
    </source>
</reference>
<dbReference type="PANTHER" id="PTHR47219:SF11">
    <property type="entry name" value="EVI5-LIKE PROTEIN ISOFORM X1"/>
    <property type="match status" value="1"/>
</dbReference>
<sequence length="746" mass="86046">MASQVATPTSLQTTAASSSTSLSSPGLSPSSPARLSPDEMELLAKLEEQNRLLETDSKSLRSMNGSRRNSGSSLVSSSSASSNLSHLEEDSWIMWGRIVNEWEEVRKKKEKQLKDLVRRGIPHHFRAIVWQLLCSAQNMPIKDQYSDLLKMTSPCEKLIRRDIARTYPEHEFFKEKDSLGQEVLFNVMKAYSLVDREVGYCQGSAFIVGLLLMQMPEEEAFCVFFKLMQEYRLRELFKPSMAELGLCMYQFESMIQEQLPELYVHFQAQSFHTSMYASSWFLTIFLTSFPLPFATRIFDIFMCEGLEIVFRVGLAILQMNQAELIQLDMEGMLQHFQRVIPHQFDSGPDKVIQAAYQVKYNAKKMKKLEKEYTTIKTKELEEQVEIKRLRTENRLLKQRIDTLEKKGPSQFSEESVLQLERELVQARLKDAESQCALKEMQDKILEMEKRNSSLPDDTNVARLQEELIGVKLREAEAVTGLKELKQQVRNLEEHWQRHLARTAGRWKDGPKRNTLSELQDELMSVRLREAEAQAELRETRQRMLELETQNQIHSNQLRRAEQESRCLQERVQALTSQNKDMHVQLQEIKRKQAEIECKSKEEVMAVRLREADNIAAMAELQQHISELEIQKEEGKVQGQLNHTDSSQYIRDLKDQIEELKHEICCLKGQRGLPGQPTFDGIHIVNHYTGGVDDAYRSSDEDGAAPPQQRGRRLIRLHPALGDSDSEEDGETLRLTVPQNNHKSTTV</sequence>
<dbReference type="InterPro" id="IPR035969">
    <property type="entry name" value="Rab-GAP_TBC_sf"/>
</dbReference>
<keyword evidence="1" id="KW-0597">Phosphoprotein</keyword>
<feature type="region of interest" description="Disordered" evidence="4">
    <location>
        <begin position="694"/>
        <end position="746"/>
    </location>
</feature>
<accession>A0A3B3IE74</accession>
<dbReference type="Pfam" id="PF00566">
    <property type="entry name" value="RabGAP-TBC"/>
    <property type="match status" value="1"/>
</dbReference>
<evidence type="ECO:0000313" key="6">
    <source>
        <dbReference type="Ensembl" id="ENSORLP00000042109.1"/>
    </source>
</evidence>
<feature type="domain" description="Rab-GAP TBC" evidence="5">
    <location>
        <begin position="120"/>
        <end position="305"/>
    </location>
</feature>
<dbReference type="InterPro" id="IPR000195">
    <property type="entry name" value="Rab-GAP-TBC_dom"/>
</dbReference>
<evidence type="ECO:0000313" key="7">
    <source>
        <dbReference type="Proteomes" id="UP000001038"/>
    </source>
</evidence>
<dbReference type="RefSeq" id="XP_023810216.1">
    <property type="nucleotide sequence ID" value="XM_023954448.1"/>
</dbReference>
<evidence type="ECO:0000259" key="5">
    <source>
        <dbReference type="PROSITE" id="PS50086"/>
    </source>
</evidence>
<feature type="region of interest" description="Disordered" evidence="4">
    <location>
        <begin position="1"/>
        <end position="41"/>
    </location>
</feature>
<dbReference type="FunFam" id="1.10.10.750:FF:000002">
    <property type="entry name" value="Ecotropic viral integration site 5"/>
    <property type="match status" value="1"/>
</dbReference>
<dbReference type="GeneTree" id="ENSGT00940000153846"/>
<feature type="compositionally biased region" description="Low complexity" evidence="4">
    <location>
        <begin position="60"/>
        <end position="80"/>
    </location>
</feature>
<feature type="compositionally biased region" description="Low complexity" evidence="4">
    <location>
        <begin position="1"/>
        <end position="35"/>
    </location>
</feature>
<dbReference type="PANTHER" id="PTHR47219">
    <property type="entry name" value="RAB GTPASE-ACTIVATING PROTEIN 1-LIKE"/>
    <property type="match status" value="1"/>
</dbReference>
<dbReference type="Gene3D" id="1.10.8.270">
    <property type="entry name" value="putative rabgap domain of human tbc1 domain family member 14 like domains"/>
    <property type="match status" value="1"/>
</dbReference>
<keyword evidence="7" id="KW-1185">Reference proteome</keyword>
<dbReference type="AlphaFoldDB" id="A0A3B3IE74"/>
<feature type="coiled-coil region" evidence="3">
    <location>
        <begin position="617"/>
        <end position="662"/>
    </location>
</feature>